<keyword evidence="1" id="KW-0732">Signal</keyword>
<dbReference type="Proteomes" id="UP000241736">
    <property type="component" value="Unassembled WGS sequence"/>
</dbReference>
<evidence type="ECO:0000259" key="2">
    <source>
        <dbReference type="Pfam" id="PF01551"/>
    </source>
</evidence>
<dbReference type="Gene3D" id="2.70.70.10">
    <property type="entry name" value="Glucose Permease (Domain IIA)"/>
    <property type="match status" value="1"/>
</dbReference>
<reference evidence="3 4" key="1">
    <citation type="submission" date="2018-03" db="EMBL/GenBank/DDBJ databases">
        <title>Arenimonas caeni sp. nov., isolated from activated sludge.</title>
        <authorList>
            <person name="Liu H."/>
        </authorList>
    </citation>
    <scope>NUCLEOTIDE SEQUENCE [LARGE SCALE GENOMIC DNA]</scope>
    <source>
        <strain evidence="4">z29</strain>
    </source>
</reference>
<name>A0A2P6MD09_9GAMM</name>
<dbReference type="GO" id="GO:0004222">
    <property type="term" value="F:metalloendopeptidase activity"/>
    <property type="evidence" value="ECO:0007669"/>
    <property type="project" value="TreeGrafter"/>
</dbReference>
<organism evidence="3 4">
    <name type="scientific">Arenimonas caeni</name>
    <dbReference type="NCBI Taxonomy" id="2058085"/>
    <lineage>
        <taxon>Bacteria</taxon>
        <taxon>Pseudomonadati</taxon>
        <taxon>Pseudomonadota</taxon>
        <taxon>Gammaproteobacteria</taxon>
        <taxon>Lysobacterales</taxon>
        <taxon>Lysobacteraceae</taxon>
        <taxon>Arenimonas</taxon>
    </lineage>
</organism>
<dbReference type="InterPro" id="IPR011055">
    <property type="entry name" value="Dup_hybrid_motif"/>
</dbReference>
<evidence type="ECO:0000256" key="1">
    <source>
        <dbReference type="SAM" id="SignalP"/>
    </source>
</evidence>
<dbReference type="EMBL" id="PVLF01000001">
    <property type="protein sequence ID" value="PRH83866.1"/>
    <property type="molecule type" value="Genomic_DNA"/>
</dbReference>
<dbReference type="InterPro" id="IPR016047">
    <property type="entry name" value="M23ase_b-sheet_dom"/>
</dbReference>
<dbReference type="InterPro" id="IPR050570">
    <property type="entry name" value="Cell_wall_metabolism_enzyme"/>
</dbReference>
<feature type="domain" description="M23ase beta-sheet core" evidence="2">
    <location>
        <begin position="140"/>
        <end position="238"/>
    </location>
</feature>
<dbReference type="Pfam" id="PF01551">
    <property type="entry name" value="Peptidase_M23"/>
    <property type="match status" value="1"/>
</dbReference>
<dbReference type="PANTHER" id="PTHR21666">
    <property type="entry name" value="PEPTIDASE-RELATED"/>
    <property type="match status" value="1"/>
</dbReference>
<feature type="signal peptide" evidence="1">
    <location>
        <begin position="1"/>
        <end position="21"/>
    </location>
</feature>
<accession>A0A2P6MD09</accession>
<sequence length="260" mass="27289">MSGRPALAALLALLLPAAAAAQGLAELSVVRQGGAQAAIATNRSGGPVEVELMAEHWQDMHAEPALPLRRVLRPGERATLAVLRPTGPSARHDLQLWIVPGEPYVVPRDVVYSLPVVESAFELGQGFHGGYSHGDDANRYAVDLIVDEGTPVLAARDGVVLATASGHGDGAPDPSLAGAANYIRVLHDDGSMALYGHLREGGVFVRPGERVTLGQVIGESGNTGFSSGPHLHFVVQVNAGMRLESVPFRMIGPDGYLPLR</sequence>
<gene>
    <name evidence="3" type="ORF">C6N40_01620</name>
</gene>
<keyword evidence="4" id="KW-1185">Reference proteome</keyword>
<protein>
    <recommendedName>
        <fullName evidence="2">M23ase beta-sheet core domain-containing protein</fullName>
    </recommendedName>
</protein>
<dbReference type="OrthoDB" id="9809488at2"/>
<dbReference type="AlphaFoldDB" id="A0A2P6MD09"/>
<feature type="chain" id="PRO_5015108608" description="M23ase beta-sheet core domain-containing protein" evidence="1">
    <location>
        <begin position="22"/>
        <end position="260"/>
    </location>
</feature>
<proteinExistence type="predicted"/>
<dbReference type="PANTHER" id="PTHR21666:SF294">
    <property type="entry name" value="PEPTIDASE M23"/>
    <property type="match status" value="1"/>
</dbReference>
<evidence type="ECO:0000313" key="4">
    <source>
        <dbReference type="Proteomes" id="UP000241736"/>
    </source>
</evidence>
<dbReference type="RefSeq" id="WP_106989253.1">
    <property type="nucleotide sequence ID" value="NZ_KZ679084.1"/>
</dbReference>
<dbReference type="CDD" id="cd12797">
    <property type="entry name" value="M23_peptidase"/>
    <property type="match status" value="1"/>
</dbReference>
<dbReference type="SUPFAM" id="SSF51261">
    <property type="entry name" value="Duplicated hybrid motif"/>
    <property type="match status" value="1"/>
</dbReference>
<evidence type="ECO:0000313" key="3">
    <source>
        <dbReference type="EMBL" id="PRH83866.1"/>
    </source>
</evidence>
<comment type="caution">
    <text evidence="3">The sequence shown here is derived from an EMBL/GenBank/DDBJ whole genome shotgun (WGS) entry which is preliminary data.</text>
</comment>